<accession>A0AAV6UWY7</accession>
<gene>
    <name evidence="1" type="ORF">JTE90_021234</name>
</gene>
<evidence type="ECO:0000313" key="1">
    <source>
        <dbReference type="EMBL" id="KAG8188213.1"/>
    </source>
</evidence>
<proteinExistence type="predicted"/>
<keyword evidence="2" id="KW-1185">Reference proteome</keyword>
<dbReference type="Proteomes" id="UP000827092">
    <property type="component" value="Unassembled WGS sequence"/>
</dbReference>
<comment type="caution">
    <text evidence="1">The sequence shown here is derived from an EMBL/GenBank/DDBJ whole genome shotgun (WGS) entry which is preliminary data.</text>
</comment>
<dbReference type="EMBL" id="JAFNEN010000246">
    <property type="protein sequence ID" value="KAG8188213.1"/>
    <property type="molecule type" value="Genomic_DNA"/>
</dbReference>
<reference evidence="1 2" key="1">
    <citation type="journal article" date="2022" name="Nat. Ecol. Evol.">
        <title>A masculinizing supergene underlies an exaggerated male reproductive morph in a spider.</title>
        <authorList>
            <person name="Hendrickx F."/>
            <person name="De Corte Z."/>
            <person name="Sonet G."/>
            <person name="Van Belleghem S.M."/>
            <person name="Kostlbacher S."/>
            <person name="Vangestel C."/>
        </authorList>
    </citation>
    <scope>NUCLEOTIDE SEQUENCE [LARGE SCALE GENOMIC DNA]</scope>
    <source>
        <strain evidence="1">W744_W776</strain>
    </source>
</reference>
<name>A0AAV6UWY7_9ARAC</name>
<protein>
    <submittedName>
        <fullName evidence="1">Uncharacterized protein</fullName>
    </submittedName>
</protein>
<organism evidence="1 2">
    <name type="scientific">Oedothorax gibbosus</name>
    <dbReference type="NCBI Taxonomy" id="931172"/>
    <lineage>
        <taxon>Eukaryota</taxon>
        <taxon>Metazoa</taxon>
        <taxon>Ecdysozoa</taxon>
        <taxon>Arthropoda</taxon>
        <taxon>Chelicerata</taxon>
        <taxon>Arachnida</taxon>
        <taxon>Araneae</taxon>
        <taxon>Araneomorphae</taxon>
        <taxon>Entelegynae</taxon>
        <taxon>Araneoidea</taxon>
        <taxon>Linyphiidae</taxon>
        <taxon>Erigoninae</taxon>
        <taxon>Oedothorax</taxon>
    </lineage>
</organism>
<evidence type="ECO:0000313" key="2">
    <source>
        <dbReference type="Proteomes" id="UP000827092"/>
    </source>
</evidence>
<sequence length="92" mass="10211">MSISSKLRRNHFRYNHRLCATEVKKRKLPLAHPPALLTEGGGENRLEYGIIESAEATLCYPLRHFSPSKSRVVSPLGAKAHDDDPSCVQQAG</sequence>
<dbReference type="AlphaFoldDB" id="A0AAV6UWY7"/>